<dbReference type="PROSITE" id="PS50086">
    <property type="entry name" value="TBC_RABGAP"/>
    <property type="match status" value="1"/>
</dbReference>
<feature type="transmembrane region" description="Helical" evidence="2">
    <location>
        <begin position="240"/>
        <end position="264"/>
    </location>
</feature>
<gene>
    <name evidence="4" type="ORF">OGAPHI_001814</name>
</gene>
<dbReference type="Gene3D" id="1.10.472.80">
    <property type="entry name" value="Ypt/Rab-GAP domain of gyp1p, domain 3"/>
    <property type="match status" value="1"/>
</dbReference>
<dbReference type="PANTHER" id="PTHR20913">
    <property type="entry name" value="TBC1 DOMAIN FAMILY MEMBER 20/GTPASE"/>
    <property type="match status" value="1"/>
</dbReference>
<feature type="transmembrane region" description="Helical" evidence="2">
    <location>
        <begin position="384"/>
        <end position="402"/>
    </location>
</feature>
<organism evidence="4 5">
    <name type="scientific">Ogataea philodendri</name>
    <dbReference type="NCBI Taxonomy" id="1378263"/>
    <lineage>
        <taxon>Eukaryota</taxon>
        <taxon>Fungi</taxon>
        <taxon>Dikarya</taxon>
        <taxon>Ascomycota</taxon>
        <taxon>Saccharomycotina</taxon>
        <taxon>Pichiomycetes</taxon>
        <taxon>Pichiales</taxon>
        <taxon>Pichiaceae</taxon>
        <taxon>Ogataea</taxon>
    </lineage>
</organism>
<dbReference type="RefSeq" id="XP_046062474.1">
    <property type="nucleotide sequence ID" value="XM_046202616.1"/>
</dbReference>
<keyword evidence="2" id="KW-0812">Transmembrane</keyword>
<keyword evidence="1" id="KW-0343">GTPase activation</keyword>
<dbReference type="GO" id="GO:0005096">
    <property type="term" value="F:GTPase activator activity"/>
    <property type="evidence" value="ECO:0007669"/>
    <property type="project" value="UniProtKB-KW"/>
</dbReference>
<dbReference type="Pfam" id="PF00566">
    <property type="entry name" value="RabGAP-TBC"/>
    <property type="match status" value="1"/>
</dbReference>
<dbReference type="Proteomes" id="UP000769157">
    <property type="component" value="Unassembled WGS sequence"/>
</dbReference>
<proteinExistence type="predicted"/>
<dbReference type="GO" id="GO:0005789">
    <property type="term" value="C:endoplasmic reticulum membrane"/>
    <property type="evidence" value="ECO:0007669"/>
    <property type="project" value="TreeGrafter"/>
</dbReference>
<feature type="transmembrane region" description="Helical" evidence="2">
    <location>
        <begin position="207"/>
        <end position="228"/>
    </location>
</feature>
<feature type="transmembrane region" description="Helical" evidence="2">
    <location>
        <begin position="442"/>
        <end position="462"/>
    </location>
</feature>
<evidence type="ECO:0000256" key="1">
    <source>
        <dbReference type="ARBA" id="ARBA00022468"/>
    </source>
</evidence>
<accession>A0A9P8T7D7</accession>
<feature type="domain" description="Rab-GAP TBC" evidence="3">
    <location>
        <begin position="67"/>
        <end position="248"/>
    </location>
</feature>
<evidence type="ECO:0000259" key="3">
    <source>
        <dbReference type="PROSITE" id="PS50086"/>
    </source>
</evidence>
<name>A0A9P8T7D7_9ASCO</name>
<keyword evidence="5" id="KW-1185">Reference proteome</keyword>
<dbReference type="InterPro" id="IPR000195">
    <property type="entry name" value="Rab-GAP-TBC_dom"/>
</dbReference>
<keyword evidence="2" id="KW-1133">Transmembrane helix</keyword>
<dbReference type="OrthoDB" id="206700at2759"/>
<dbReference type="SMART" id="SM00164">
    <property type="entry name" value="TBC"/>
    <property type="match status" value="1"/>
</dbReference>
<dbReference type="InterPro" id="IPR045913">
    <property type="entry name" value="TBC20/Gyp8-like"/>
</dbReference>
<reference evidence="4" key="1">
    <citation type="journal article" date="2021" name="Open Biol.">
        <title>Shared evolutionary footprints suggest mitochondrial oxidative damage underlies multiple complex I losses in fungi.</title>
        <authorList>
            <person name="Schikora-Tamarit M.A."/>
            <person name="Marcet-Houben M."/>
            <person name="Nosek J."/>
            <person name="Gabaldon T."/>
        </authorList>
    </citation>
    <scope>NUCLEOTIDE SEQUENCE</scope>
    <source>
        <strain evidence="4">CBS6075</strain>
    </source>
</reference>
<dbReference type="GO" id="GO:0006888">
    <property type="term" value="P:endoplasmic reticulum to Golgi vesicle-mediated transport"/>
    <property type="evidence" value="ECO:0007669"/>
    <property type="project" value="TreeGrafter"/>
</dbReference>
<sequence length="611" mass="69630">MEQVSEKSNAPALGLPEWVQMECDRSIFNEYPVSEENESLKLKSIKNAIDSRDRSLLRFLVATRSGCINTQQRAVVWPILLDLDSWNPPPCVSNLKHKDHDQITKDVERSFVFYPKIDDPAKLDTLRRQLDGLINSTLNAFPGLNYYQGYHDVAQVAVLVFDDKTAYKFMTKLTLTHLRDHMLPDIESTVRELQLIPDLLSQVDPKLFTLIGFVEPVYALSSVISLFAHDMSSFMDLSLVWDFLLAEESPLFVIYIYVAVLVFYRDDILRDLDDLLGKSFTSDETMIEDTEPDLGSRDMVHVTLSNWISHHVKSNDLFPIMQTAIRYMSEYPCEKVSSFKKLSRYSMLRTNSLSSELTLLHASEQKRDLKRLESSRRLAVRPKTLSLVVNYSIGIGIAGLLLKIKDCHILKNLARASKLPMATATDPRVDEEMPDDFCDAKLIMWFFWFTSLASLFGATLGVSSDVKFLRFPLSSVRNVVRRNLLRVLELQELVASMARHIDKDVGILVREQPLGLWLLVGPSVGEQSDEILHGNFVSTVIHLDVVSVKFQLAVGIIVNEPGERISWVARHIVRQHQNDLRVRNAQSLDCSIHAQNVSHVAIVEPESRRRH</sequence>
<evidence type="ECO:0000313" key="4">
    <source>
        <dbReference type="EMBL" id="KAH3668060.1"/>
    </source>
</evidence>
<reference evidence="4" key="2">
    <citation type="submission" date="2021-01" db="EMBL/GenBank/DDBJ databases">
        <authorList>
            <person name="Schikora-Tamarit M.A."/>
        </authorList>
    </citation>
    <scope>NUCLEOTIDE SEQUENCE</scope>
    <source>
        <strain evidence="4">CBS6075</strain>
    </source>
</reference>
<evidence type="ECO:0000256" key="2">
    <source>
        <dbReference type="SAM" id="Phobius"/>
    </source>
</evidence>
<dbReference type="Gene3D" id="1.10.8.1310">
    <property type="match status" value="1"/>
</dbReference>
<protein>
    <recommendedName>
        <fullName evidence="3">Rab-GAP TBC domain-containing protein</fullName>
    </recommendedName>
</protein>
<dbReference type="InterPro" id="IPR035969">
    <property type="entry name" value="Rab-GAP_TBC_sf"/>
</dbReference>
<keyword evidence="2" id="KW-0472">Membrane</keyword>
<dbReference type="AlphaFoldDB" id="A0A9P8T7D7"/>
<dbReference type="GeneID" id="70233781"/>
<dbReference type="PANTHER" id="PTHR20913:SF7">
    <property type="entry name" value="RE60063P"/>
    <property type="match status" value="1"/>
</dbReference>
<evidence type="ECO:0000313" key="5">
    <source>
        <dbReference type="Proteomes" id="UP000769157"/>
    </source>
</evidence>
<comment type="caution">
    <text evidence="4">The sequence shown here is derived from an EMBL/GenBank/DDBJ whole genome shotgun (WGS) entry which is preliminary data.</text>
</comment>
<dbReference type="EMBL" id="JAEUBE010000158">
    <property type="protein sequence ID" value="KAH3668060.1"/>
    <property type="molecule type" value="Genomic_DNA"/>
</dbReference>
<dbReference type="SUPFAM" id="SSF47923">
    <property type="entry name" value="Ypt/Rab-GAP domain of gyp1p"/>
    <property type="match status" value="2"/>
</dbReference>